<organism evidence="5 6">
    <name type="scientific">Congregibacter brevis</name>
    <dbReference type="NCBI Taxonomy" id="3081201"/>
    <lineage>
        <taxon>Bacteria</taxon>
        <taxon>Pseudomonadati</taxon>
        <taxon>Pseudomonadota</taxon>
        <taxon>Gammaproteobacteria</taxon>
        <taxon>Cellvibrionales</taxon>
        <taxon>Halieaceae</taxon>
        <taxon>Congregibacter</taxon>
    </lineage>
</organism>
<gene>
    <name evidence="5" type="ORF">R0137_11160</name>
</gene>
<evidence type="ECO:0000313" key="6">
    <source>
        <dbReference type="Proteomes" id="UP001626549"/>
    </source>
</evidence>
<evidence type="ECO:0000313" key="5">
    <source>
        <dbReference type="EMBL" id="WOJ95801.1"/>
    </source>
</evidence>
<dbReference type="Gene3D" id="3.50.50.60">
    <property type="entry name" value="FAD/NAD(P)-binding domain"/>
    <property type="match status" value="2"/>
</dbReference>
<evidence type="ECO:0000256" key="1">
    <source>
        <dbReference type="ARBA" id="ARBA00037217"/>
    </source>
</evidence>
<comment type="function">
    <text evidence="1">Probable oxidoreductase that may play a role as regulator of mitochondrial function.</text>
</comment>
<dbReference type="RefSeq" id="WP_407326500.1">
    <property type="nucleotide sequence ID" value="NZ_CP136865.1"/>
</dbReference>
<evidence type="ECO:0000256" key="3">
    <source>
        <dbReference type="ARBA" id="ARBA00040298"/>
    </source>
</evidence>
<name>A0ABZ0I8Y8_9GAMM</name>
<dbReference type="PANTHER" id="PTHR10668">
    <property type="entry name" value="PHYTOENE DEHYDROGENASE"/>
    <property type="match status" value="1"/>
</dbReference>
<dbReference type="EMBL" id="CP136865">
    <property type="protein sequence ID" value="WOJ95801.1"/>
    <property type="molecule type" value="Genomic_DNA"/>
</dbReference>
<accession>A0ABZ0I8Y8</accession>
<dbReference type="InterPro" id="IPR036188">
    <property type="entry name" value="FAD/NAD-bd_sf"/>
</dbReference>
<dbReference type="Proteomes" id="UP001626549">
    <property type="component" value="Chromosome"/>
</dbReference>
<dbReference type="Pfam" id="PF01593">
    <property type="entry name" value="Amino_oxidase"/>
    <property type="match status" value="1"/>
</dbReference>
<evidence type="ECO:0000259" key="4">
    <source>
        <dbReference type="Pfam" id="PF01593"/>
    </source>
</evidence>
<feature type="domain" description="Amine oxidase" evidence="4">
    <location>
        <begin position="18"/>
        <end position="326"/>
    </location>
</feature>
<keyword evidence="6" id="KW-1185">Reference proteome</keyword>
<protein>
    <recommendedName>
        <fullName evidence="3">Pyridine nucleotide-disulfide oxidoreductase domain-containing protein 2</fullName>
    </recommendedName>
</protein>
<evidence type="ECO:0000256" key="2">
    <source>
        <dbReference type="ARBA" id="ARBA00038825"/>
    </source>
</evidence>
<dbReference type="SUPFAM" id="SSF51905">
    <property type="entry name" value="FAD/NAD(P)-binding domain"/>
    <property type="match status" value="1"/>
</dbReference>
<sequence>MRDKASSDVIVIGAGHNGLVCAAYLAQAGLSVRVLEARDRIGGAALTEEFHPGFRNSVYSYSVSLLHPKVIRDLRLEENGLEIMERPAGSLSLLPDGHMQLTRDGVQAHREIARFSKRDAERIDAFEDQIGVVARALRSLATQAPPNFGGGWRDILSLLKSGNQLRKLDSKHQIVLTELMTRSLGDQLDAWFEGEPLKGLLGFEGVIGNFADPYEAGTAYVLLHHAFGEVKGNAGAWGIARGGMGAISDSIANVAREHGVQIETDSPVAKIISENNVARGVVTEDGREFHARTIAANVHPQLLLTKLLDRGTLDEDQQRRIDAYRSHSATFRMNVALSELPRFSSLPADDDFHFMGAIELCPSLDYMQRAYREAKDEGWTKNPIISMQLPSTQDDTLAPPGGHVASLFCQHFQRELPNGLTWDDARDTAADAIIDAIDAHAPNFKASILGRQIKSPLDIERDLSMVGGDIFHGTLHLDQFYAMRPIPGLADHRMPTKGVYLCGSGAHPGGGVSGLPGHNAAAVILRDR</sequence>
<dbReference type="InterPro" id="IPR002937">
    <property type="entry name" value="Amino_oxidase"/>
</dbReference>
<proteinExistence type="predicted"/>
<dbReference type="PANTHER" id="PTHR10668:SF103">
    <property type="entry name" value="PYRIDINE NUCLEOTIDE-DISULFIDE OXIDOREDUCTASE DOMAIN-CONTAINING PROTEIN 2"/>
    <property type="match status" value="1"/>
</dbReference>
<reference evidence="5 6" key="1">
    <citation type="submission" date="2023-10" db="EMBL/GenBank/DDBJ databases">
        <title>Two novel species belonging to the OM43/NOR5 clade.</title>
        <authorList>
            <person name="Park M."/>
        </authorList>
    </citation>
    <scope>NUCLEOTIDE SEQUENCE [LARGE SCALE GENOMIC DNA]</scope>
    <source>
        <strain evidence="5 6">IMCC45268</strain>
    </source>
</reference>
<comment type="subunit">
    <text evidence="2">Interacts with COX5B; this interaction may contribute to localize PYROXD2 to the inner face of the inner mitochondrial membrane.</text>
</comment>